<keyword evidence="2" id="KW-1185">Reference proteome</keyword>
<name>A0A225VSX1_9STRA</name>
<accession>A0A225VSX1</accession>
<dbReference type="Proteomes" id="UP000198211">
    <property type="component" value="Unassembled WGS sequence"/>
</dbReference>
<dbReference type="AlphaFoldDB" id="A0A225VSX1"/>
<protein>
    <submittedName>
        <fullName evidence="1">Uncharacterized protein</fullName>
    </submittedName>
</protein>
<proteinExistence type="predicted"/>
<dbReference type="OrthoDB" id="122523at2759"/>
<gene>
    <name evidence="1" type="ORF">PHMEG_00019962</name>
</gene>
<comment type="caution">
    <text evidence="1">The sequence shown here is derived from an EMBL/GenBank/DDBJ whole genome shotgun (WGS) entry which is preliminary data.</text>
</comment>
<sequence length="102" mass="11902">MELMLIPDGYTFACQPTDISWNKPLTYEMRKNWVENMLLQLRTPTYTLPFKLKTPSRQQLGQLDAEPDWELLKRLLDEVPVVRHAVDARSDIDTLVEEDPDG</sequence>
<evidence type="ECO:0000313" key="2">
    <source>
        <dbReference type="Proteomes" id="UP000198211"/>
    </source>
</evidence>
<dbReference type="EMBL" id="NBNE01003467">
    <property type="protein sequence ID" value="OWZ07620.1"/>
    <property type="molecule type" value="Genomic_DNA"/>
</dbReference>
<evidence type="ECO:0000313" key="1">
    <source>
        <dbReference type="EMBL" id="OWZ07620.1"/>
    </source>
</evidence>
<reference evidence="2" key="1">
    <citation type="submission" date="2017-03" db="EMBL/GenBank/DDBJ databases">
        <title>Phytopthora megakarya and P. palmivora, two closely related causual agents of cacao black pod achieved similar genome size and gene model numbers by different mechanisms.</title>
        <authorList>
            <person name="Ali S."/>
            <person name="Shao J."/>
            <person name="Larry D.J."/>
            <person name="Kronmiller B."/>
            <person name="Shen D."/>
            <person name="Strem M.D."/>
            <person name="Melnick R.L."/>
            <person name="Guiltinan M.J."/>
            <person name="Tyler B.M."/>
            <person name="Meinhardt L.W."/>
            <person name="Bailey B.A."/>
        </authorList>
    </citation>
    <scope>NUCLEOTIDE SEQUENCE [LARGE SCALE GENOMIC DNA]</scope>
    <source>
        <strain evidence="2">zdho120</strain>
    </source>
</reference>
<organism evidence="1 2">
    <name type="scientific">Phytophthora megakarya</name>
    <dbReference type="NCBI Taxonomy" id="4795"/>
    <lineage>
        <taxon>Eukaryota</taxon>
        <taxon>Sar</taxon>
        <taxon>Stramenopiles</taxon>
        <taxon>Oomycota</taxon>
        <taxon>Peronosporomycetes</taxon>
        <taxon>Peronosporales</taxon>
        <taxon>Peronosporaceae</taxon>
        <taxon>Phytophthora</taxon>
    </lineage>
</organism>